<dbReference type="PANTHER" id="PTHR22937:SF222">
    <property type="entry name" value="RING-TYPE E3 UBIQUITIN TRANSFERASE"/>
    <property type="match status" value="1"/>
</dbReference>
<proteinExistence type="predicted"/>
<dbReference type="InterPro" id="IPR045191">
    <property type="entry name" value="MBR1/2-like"/>
</dbReference>
<dbReference type="AlphaFoldDB" id="A0A9N7MWB7"/>
<dbReference type="GO" id="GO:0008270">
    <property type="term" value="F:zinc ion binding"/>
    <property type="evidence" value="ECO:0007669"/>
    <property type="project" value="UniProtKB-KW"/>
</dbReference>
<comment type="caution">
    <text evidence="10">The sequence shown here is derived from an EMBL/GenBank/DDBJ whole genome shotgun (WGS) entry which is preliminary data.</text>
</comment>
<evidence type="ECO:0000256" key="8">
    <source>
        <dbReference type="PROSITE-ProRule" id="PRU00175"/>
    </source>
</evidence>
<dbReference type="Proteomes" id="UP001153555">
    <property type="component" value="Unassembled WGS sequence"/>
</dbReference>
<evidence type="ECO:0000313" key="10">
    <source>
        <dbReference type="EMBL" id="CAA0816016.1"/>
    </source>
</evidence>
<dbReference type="SMART" id="SM00184">
    <property type="entry name" value="RING"/>
    <property type="match status" value="1"/>
</dbReference>
<keyword evidence="5 8" id="KW-0863">Zinc-finger</keyword>
<keyword evidence="3" id="KW-0808">Transferase</keyword>
<evidence type="ECO:0000256" key="7">
    <source>
        <dbReference type="ARBA" id="ARBA00022833"/>
    </source>
</evidence>
<dbReference type="InterPro" id="IPR001841">
    <property type="entry name" value="Znf_RING"/>
</dbReference>
<dbReference type="PROSITE" id="PS50089">
    <property type="entry name" value="ZF_RING_2"/>
    <property type="match status" value="1"/>
</dbReference>
<keyword evidence="6" id="KW-0833">Ubl conjugation pathway</keyword>
<evidence type="ECO:0000256" key="3">
    <source>
        <dbReference type="ARBA" id="ARBA00022679"/>
    </source>
</evidence>
<keyword evidence="4" id="KW-0479">Metal-binding</keyword>
<dbReference type="Pfam" id="PF13639">
    <property type="entry name" value="zf-RING_2"/>
    <property type="match status" value="1"/>
</dbReference>
<evidence type="ECO:0000313" key="11">
    <source>
        <dbReference type="Proteomes" id="UP001153555"/>
    </source>
</evidence>
<dbReference type="InterPro" id="IPR013083">
    <property type="entry name" value="Znf_RING/FYVE/PHD"/>
</dbReference>
<organism evidence="10 11">
    <name type="scientific">Striga hermonthica</name>
    <name type="common">Purple witchweed</name>
    <name type="synonym">Buchnera hermonthica</name>
    <dbReference type="NCBI Taxonomy" id="68872"/>
    <lineage>
        <taxon>Eukaryota</taxon>
        <taxon>Viridiplantae</taxon>
        <taxon>Streptophyta</taxon>
        <taxon>Embryophyta</taxon>
        <taxon>Tracheophyta</taxon>
        <taxon>Spermatophyta</taxon>
        <taxon>Magnoliopsida</taxon>
        <taxon>eudicotyledons</taxon>
        <taxon>Gunneridae</taxon>
        <taxon>Pentapetalae</taxon>
        <taxon>asterids</taxon>
        <taxon>lamiids</taxon>
        <taxon>Lamiales</taxon>
        <taxon>Orobanchaceae</taxon>
        <taxon>Buchnereae</taxon>
        <taxon>Striga</taxon>
    </lineage>
</organism>
<evidence type="ECO:0000256" key="4">
    <source>
        <dbReference type="ARBA" id="ARBA00022723"/>
    </source>
</evidence>
<evidence type="ECO:0000256" key="1">
    <source>
        <dbReference type="ARBA" id="ARBA00000900"/>
    </source>
</evidence>
<protein>
    <recommendedName>
        <fullName evidence="2">RING-type E3 ubiquitin transferase</fullName>
        <ecNumber evidence="2">2.3.2.27</ecNumber>
    </recommendedName>
</protein>
<dbReference type="GO" id="GO:0005634">
    <property type="term" value="C:nucleus"/>
    <property type="evidence" value="ECO:0007669"/>
    <property type="project" value="TreeGrafter"/>
</dbReference>
<dbReference type="EMBL" id="CACSLK010013932">
    <property type="protein sequence ID" value="CAA0816016.1"/>
    <property type="molecule type" value="Genomic_DNA"/>
</dbReference>
<feature type="domain" description="RING-type" evidence="9">
    <location>
        <begin position="459"/>
        <end position="500"/>
    </location>
</feature>
<sequence length="514" mass="56615">MGHRNIQFNNHMIEMQADQGHHHPSHLHPEPCIVYSNLPNYPHQNINFHPVPEQHHENPLFYGMGGPYNPAGPQHNLDLNITPPPTTHYNNNPYLTLPAGIRDFPVPANHAYGDGIIREQFKRKNAEGSSSNQQYQNAQVGPSLSVDVARVEASLFLPPEYSSGSDLIESGGSMGSVRNRAGVVGPDPVRVHNNANVVQGNYVVPPVQLPGNPWLDMNFRGNNGDMGALGWGQPAHNLPYVHANANGACVESGNTGVQGYPVAAINRGAGFVHPPVAQSHPSTQPGQHMQRPRGYNVGHPSQMVTPSRGIPMVRYSNATAAGPFQDVVEAGPSFLAPIVPTGFQIYRAHHGEIMLDPNVRHRGFPQLRVLPEDEVAMLEIPGYHVAGESIDQHRDMRLDIDHMSYEELLALGEQIGSVGTGLSEEFIQYNLRTRSYSSRPACINLEVEPCPDQEIINFCVVCQMDYEYGERIGVLDCGHEYHKDCIKKWLVVKNTCPVCKSTALRGKGKDLMLK</sequence>
<evidence type="ECO:0000256" key="5">
    <source>
        <dbReference type="ARBA" id="ARBA00022771"/>
    </source>
</evidence>
<reference evidence="10" key="1">
    <citation type="submission" date="2019-12" db="EMBL/GenBank/DDBJ databases">
        <authorList>
            <person name="Scholes J."/>
        </authorList>
    </citation>
    <scope>NUCLEOTIDE SEQUENCE</scope>
</reference>
<evidence type="ECO:0000256" key="6">
    <source>
        <dbReference type="ARBA" id="ARBA00022786"/>
    </source>
</evidence>
<gene>
    <name evidence="10" type="ORF">SHERM_15884</name>
</gene>
<dbReference type="PANTHER" id="PTHR22937">
    <property type="entry name" value="E3 UBIQUITIN-PROTEIN LIGASE RNF165"/>
    <property type="match status" value="1"/>
</dbReference>
<evidence type="ECO:0000259" key="9">
    <source>
        <dbReference type="PROSITE" id="PS50089"/>
    </source>
</evidence>
<name>A0A9N7MWB7_STRHE</name>
<accession>A0A9N7MWB7</accession>
<dbReference type="OrthoDB" id="8062037at2759"/>
<keyword evidence="11" id="KW-1185">Reference proteome</keyword>
<dbReference type="EC" id="2.3.2.27" evidence="2"/>
<dbReference type="GO" id="GO:0061630">
    <property type="term" value="F:ubiquitin protein ligase activity"/>
    <property type="evidence" value="ECO:0007669"/>
    <property type="project" value="UniProtKB-EC"/>
</dbReference>
<evidence type="ECO:0000256" key="2">
    <source>
        <dbReference type="ARBA" id="ARBA00012483"/>
    </source>
</evidence>
<dbReference type="Gene3D" id="3.30.40.10">
    <property type="entry name" value="Zinc/RING finger domain, C3HC4 (zinc finger)"/>
    <property type="match status" value="1"/>
</dbReference>
<dbReference type="SUPFAM" id="SSF57850">
    <property type="entry name" value="RING/U-box"/>
    <property type="match status" value="1"/>
</dbReference>
<comment type="catalytic activity">
    <reaction evidence="1">
        <text>S-ubiquitinyl-[E2 ubiquitin-conjugating enzyme]-L-cysteine + [acceptor protein]-L-lysine = [E2 ubiquitin-conjugating enzyme]-L-cysteine + N(6)-ubiquitinyl-[acceptor protein]-L-lysine.</text>
        <dbReference type="EC" id="2.3.2.27"/>
    </reaction>
</comment>
<keyword evidence="7" id="KW-0862">Zinc</keyword>